<keyword evidence="2" id="KW-1185">Reference proteome</keyword>
<dbReference type="InterPro" id="IPR023214">
    <property type="entry name" value="HAD_sf"/>
</dbReference>
<dbReference type="RefSeq" id="WP_018366647.1">
    <property type="nucleotide sequence ID" value="NZ_CP104407.1"/>
</dbReference>
<gene>
    <name evidence="1" type="ORF">N1496_03745</name>
</gene>
<dbReference type="PROSITE" id="PS01228">
    <property type="entry name" value="COF_1"/>
    <property type="match status" value="1"/>
</dbReference>
<dbReference type="NCBIfam" id="TIGR01484">
    <property type="entry name" value="HAD-SF-IIB"/>
    <property type="match status" value="1"/>
</dbReference>
<evidence type="ECO:0000313" key="2">
    <source>
        <dbReference type="Proteomes" id="UP001238096"/>
    </source>
</evidence>
<name>A0ABY9LII0_9STRE</name>
<dbReference type="InterPro" id="IPR006379">
    <property type="entry name" value="HAD-SF_hydro_IIB"/>
</dbReference>
<dbReference type="SUPFAM" id="SSF56784">
    <property type="entry name" value="HAD-like"/>
    <property type="match status" value="1"/>
</dbReference>
<dbReference type="NCBIfam" id="TIGR00099">
    <property type="entry name" value="Cof-subfamily"/>
    <property type="match status" value="1"/>
</dbReference>
<dbReference type="SFLD" id="SFLDS00003">
    <property type="entry name" value="Haloacid_Dehalogenase"/>
    <property type="match status" value="1"/>
</dbReference>
<dbReference type="InterPro" id="IPR000150">
    <property type="entry name" value="Cof"/>
</dbReference>
<dbReference type="PROSITE" id="PS01229">
    <property type="entry name" value="COF_2"/>
    <property type="match status" value="1"/>
</dbReference>
<dbReference type="GO" id="GO:0016787">
    <property type="term" value="F:hydrolase activity"/>
    <property type="evidence" value="ECO:0007669"/>
    <property type="project" value="UniProtKB-KW"/>
</dbReference>
<dbReference type="SFLD" id="SFLDG01144">
    <property type="entry name" value="C2.B.4:_PGP_Like"/>
    <property type="match status" value="1"/>
</dbReference>
<dbReference type="SFLD" id="SFLDG01140">
    <property type="entry name" value="C2.B:_Phosphomannomutase_and_P"/>
    <property type="match status" value="1"/>
</dbReference>
<dbReference type="Gene3D" id="3.30.1240.10">
    <property type="match status" value="1"/>
</dbReference>
<dbReference type="CDD" id="cd07516">
    <property type="entry name" value="HAD_Pase"/>
    <property type="match status" value="1"/>
</dbReference>
<dbReference type="Gene3D" id="3.40.50.1000">
    <property type="entry name" value="HAD superfamily/HAD-like"/>
    <property type="match status" value="1"/>
</dbReference>
<evidence type="ECO:0000313" key="1">
    <source>
        <dbReference type="EMBL" id="WMB28628.1"/>
    </source>
</evidence>
<dbReference type="PANTHER" id="PTHR10000:SF8">
    <property type="entry name" value="HAD SUPERFAMILY HYDROLASE-LIKE, TYPE 3"/>
    <property type="match status" value="1"/>
</dbReference>
<dbReference type="Pfam" id="PF08282">
    <property type="entry name" value="Hydrolase_3"/>
    <property type="match status" value="1"/>
</dbReference>
<protein>
    <submittedName>
        <fullName evidence="1">Cof-type HAD-IIB family hydrolase</fullName>
    </submittedName>
</protein>
<reference evidence="2" key="1">
    <citation type="submission" date="2022-10" db="EMBL/GenBank/DDBJ databases">
        <title>Streptococcus didelphis as causative of fatal infections in opossums (Didelphis albiventris).</title>
        <authorList>
            <person name="Breyer G.M."/>
            <person name="Da Silva M.E.R.J."/>
            <person name="Siqueira F.M."/>
        </authorList>
    </citation>
    <scope>NUCLEOTIDE SEQUENCE [LARGE SCALE GENOMIC DNA]</scope>
    <source>
        <strain evidence="2">LBVP101/21</strain>
    </source>
</reference>
<dbReference type="EMBL" id="CP110509">
    <property type="protein sequence ID" value="WMB28628.1"/>
    <property type="molecule type" value="Genomic_DNA"/>
</dbReference>
<organism evidence="1 2">
    <name type="scientific">Streptococcus didelphis</name>
    <dbReference type="NCBI Taxonomy" id="102886"/>
    <lineage>
        <taxon>Bacteria</taxon>
        <taxon>Bacillati</taxon>
        <taxon>Bacillota</taxon>
        <taxon>Bacilli</taxon>
        <taxon>Lactobacillales</taxon>
        <taxon>Streptococcaceae</taxon>
        <taxon>Streptococcus</taxon>
    </lineage>
</organism>
<dbReference type="Proteomes" id="UP001238096">
    <property type="component" value="Chromosome"/>
</dbReference>
<proteinExistence type="predicted"/>
<dbReference type="PANTHER" id="PTHR10000">
    <property type="entry name" value="PHOSPHOSERINE PHOSPHATASE"/>
    <property type="match status" value="1"/>
</dbReference>
<sequence length="271" mass="29613">MITLIAIDLDGTLLNHQKEIPADNIQAIQEATAEKIKIVLCTGRPSSGTKPYFDQLGLQEDEFLILNNGCSTYSSLEWKLIHSHSLNLQDISDLYDLCKDYPGVYLTLTAEDNYYVLGDAVPELVQADGDLVFTQVKAITIADLASSQEVVFQAMYMGVESILDGFEEAYALELSEKYSLVRSQDYILEVMPQNVTKAYALQELAKDLNCSPEEIMAIGDAPNDIEMLSFAGLGVAMGNASPAIKKLADKVTADCDHAGVAKAIREFALKG</sequence>
<keyword evidence="1" id="KW-0378">Hydrolase</keyword>
<dbReference type="InterPro" id="IPR036412">
    <property type="entry name" value="HAD-like_sf"/>
</dbReference>
<accession>A0ABY9LII0</accession>